<dbReference type="GO" id="GO:0016887">
    <property type="term" value="F:ATP hydrolysis activity"/>
    <property type="evidence" value="ECO:0007669"/>
    <property type="project" value="InterPro"/>
</dbReference>
<dbReference type="EMBL" id="DYVF01000003">
    <property type="protein sequence ID" value="HJG29858.1"/>
    <property type="molecule type" value="Genomic_DNA"/>
</dbReference>
<evidence type="ECO:0000256" key="14">
    <source>
        <dbReference type="ARBA" id="ARBA00044143"/>
    </source>
</evidence>
<keyword evidence="10" id="KW-0921">Nickel transport</keyword>
<protein>
    <recommendedName>
        <fullName evidence="14">Nickel import system ATP-binding protein NikD</fullName>
        <ecNumber evidence="13">7.2.2.11</ecNumber>
    </recommendedName>
</protein>
<dbReference type="SMART" id="SM00382">
    <property type="entry name" value="AAA"/>
    <property type="match status" value="1"/>
</dbReference>
<keyword evidence="7 18" id="KW-0067">ATP-binding</keyword>
<keyword evidence="11" id="KW-0472">Membrane</keyword>
<dbReference type="PROSITE" id="PS50893">
    <property type="entry name" value="ABC_TRANSPORTER_2"/>
    <property type="match status" value="1"/>
</dbReference>
<evidence type="ECO:0000256" key="12">
    <source>
        <dbReference type="ARBA" id="ARBA00038669"/>
    </source>
</evidence>
<evidence type="ECO:0000256" key="6">
    <source>
        <dbReference type="ARBA" id="ARBA00022741"/>
    </source>
</evidence>
<keyword evidence="6" id="KW-0547">Nucleotide-binding</keyword>
<evidence type="ECO:0000256" key="1">
    <source>
        <dbReference type="ARBA" id="ARBA00004202"/>
    </source>
</evidence>
<dbReference type="SUPFAM" id="SSF52540">
    <property type="entry name" value="P-loop containing nucleoside triphosphate hydrolases"/>
    <property type="match status" value="1"/>
</dbReference>
<feature type="compositionally biased region" description="Basic residues" evidence="16">
    <location>
        <begin position="21"/>
        <end position="35"/>
    </location>
</feature>
<dbReference type="InterPro" id="IPR003593">
    <property type="entry name" value="AAA+_ATPase"/>
</dbReference>
<dbReference type="GO" id="GO:0005886">
    <property type="term" value="C:plasma membrane"/>
    <property type="evidence" value="ECO:0007669"/>
    <property type="project" value="UniProtKB-SubCell"/>
</dbReference>
<evidence type="ECO:0000256" key="15">
    <source>
        <dbReference type="ARBA" id="ARBA00048610"/>
    </source>
</evidence>
<comment type="subcellular location">
    <subcellularLocation>
        <location evidence="1">Cell membrane</location>
        <topology evidence="1">Peripheral membrane protein</topology>
    </subcellularLocation>
</comment>
<dbReference type="EC" id="7.2.2.11" evidence="13"/>
<dbReference type="PANTHER" id="PTHR43297">
    <property type="entry name" value="OLIGOPEPTIDE TRANSPORT ATP-BINDING PROTEIN APPD"/>
    <property type="match status" value="1"/>
</dbReference>
<evidence type="ECO:0000313" key="19">
    <source>
        <dbReference type="Proteomes" id="UP000746751"/>
    </source>
</evidence>
<comment type="catalytic activity">
    <reaction evidence="15">
        <text>Ni(2+)(out) + ATP + H2O = Ni(2+)(in) + ADP + phosphate + H(+)</text>
        <dbReference type="Rhea" id="RHEA:15557"/>
        <dbReference type="ChEBI" id="CHEBI:15377"/>
        <dbReference type="ChEBI" id="CHEBI:15378"/>
        <dbReference type="ChEBI" id="CHEBI:30616"/>
        <dbReference type="ChEBI" id="CHEBI:43474"/>
        <dbReference type="ChEBI" id="CHEBI:49786"/>
        <dbReference type="ChEBI" id="CHEBI:456216"/>
        <dbReference type="EC" id="7.2.2.11"/>
    </reaction>
    <physiologicalReaction direction="left-to-right" evidence="15">
        <dbReference type="Rhea" id="RHEA:15558"/>
    </physiologicalReaction>
</comment>
<evidence type="ECO:0000256" key="9">
    <source>
        <dbReference type="ARBA" id="ARBA00023065"/>
    </source>
</evidence>
<reference evidence="18" key="2">
    <citation type="submission" date="2021-09" db="EMBL/GenBank/DDBJ databases">
        <authorList>
            <person name="Gilroy R."/>
        </authorList>
    </citation>
    <scope>NUCLEOTIDE SEQUENCE</scope>
    <source>
        <strain evidence="18">ChiGjej2B2-7701</strain>
    </source>
</reference>
<accession>A0A921IQ33</accession>
<evidence type="ECO:0000256" key="8">
    <source>
        <dbReference type="ARBA" id="ARBA00022967"/>
    </source>
</evidence>
<proteinExistence type="inferred from homology"/>
<evidence type="ECO:0000256" key="5">
    <source>
        <dbReference type="ARBA" id="ARBA00022596"/>
    </source>
</evidence>
<dbReference type="PANTHER" id="PTHR43297:SF13">
    <property type="entry name" value="NICKEL ABC TRANSPORTER, ATP-BINDING PROTEIN"/>
    <property type="match status" value="1"/>
</dbReference>
<dbReference type="InterPro" id="IPR003439">
    <property type="entry name" value="ABC_transporter-like_ATP-bd"/>
</dbReference>
<evidence type="ECO:0000256" key="2">
    <source>
        <dbReference type="ARBA" id="ARBA00005417"/>
    </source>
</evidence>
<reference evidence="18" key="1">
    <citation type="journal article" date="2021" name="PeerJ">
        <title>Extensive microbial diversity within the chicken gut microbiome revealed by metagenomics and culture.</title>
        <authorList>
            <person name="Gilroy R."/>
            <person name="Ravi A."/>
            <person name="Getino M."/>
            <person name="Pursley I."/>
            <person name="Horton D.L."/>
            <person name="Alikhan N.F."/>
            <person name="Baker D."/>
            <person name="Gharbi K."/>
            <person name="Hall N."/>
            <person name="Watson M."/>
            <person name="Adriaenssens E.M."/>
            <person name="Foster-Nyarko E."/>
            <person name="Jarju S."/>
            <person name="Secka A."/>
            <person name="Antonio M."/>
            <person name="Oren A."/>
            <person name="Chaudhuri R.R."/>
            <person name="La Ragione R."/>
            <person name="Hildebrand F."/>
            <person name="Pallen M.J."/>
        </authorList>
    </citation>
    <scope>NUCLEOTIDE SEQUENCE</scope>
    <source>
        <strain evidence="18">ChiGjej2B2-7701</strain>
    </source>
</reference>
<organism evidence="18 19">
    <name type="scientific">Collinsella ihumii</name>
    <dbReference type="NCBI Taxonomy" id="1720204"/>
    <lineage>
        <taxon>Bacteria</taxon>
        <taxon>Bacillati</taxon>
        <taxon>Actinomycetota</taxon>
        <taxon>Coriobacteriia</taxon>
        <taxon>Coriobacteriales</taxon>
        <taxon>Coriobacteriaceae</taxon>
        <taxon>Collinsella</taxon>
    </lineage>
</organism>
<name>A0A921IQ33_9ACTN</name>
<dbReference type="Proteomes" id="UP000746751">
    <property type="component" value="Unassembled WGS sequence"/>
</dbReference>
<keyword evidence="5" id="KW-0533">Nickel</keyword>
<evidence type="ECO:0000256" key="7">
    <source>
        <dbReference type="ARBA" id="ARBA00022840"/>
    </source>
</evidence>
<dbReference type="Pfam" id="PF00005">
    <property type="entry name" value="ABC_tran"/>
    <property type="match status" value="1"/>
</dbReference>
<dbReference type="GO" id="GO:0005524">
    <property type="term" value="F:ATP binding"/>
    <property type="evidence" value="ECO:0007669"/>
    <property type="project" value="UniProtKB-KW"/>
</dbReference>
<gene>
    <name evidence="18" type="ORF">K8U80_00485</name>
</gene>
<feature type="domain" description="ABC transporter" evidence="17">
    <location>
        <begin position="39"/>
        <end position="288"/>
    </location>
</feature>
<comment type="similarity">
    <text evidence="2">Belongs to the ABC transporter superfamily.</text>
</comment>
<dbReference type="InterPro" id="IPR027417">
    <property type="entry name" value="P-loop_NTPase"/>
</dbReference>
<comment type="subunit">
    <text evidence="12">The complex is composed of two ATP-binding proteins (NikD and NikE), two transmembrane proteins (NikB and NikC) and a solute-binding protein (NikA).</text>
</comment>
<keyword evidence="8" id="KW-1278">Translocase</keyword>
<evidence type="ECO:0000256" key="11">
    <source>
        <dbReference type="ARBA" id="ARBA00023136"/>
    </source>
</evidence>
<evidence type="ECO:0000259" key="17">
    <source>
        <dbReference type="PROSITE" id="PS50893"/>
    </source>
</evidence>
<evidence type="ECO:0000256" key="13">
    <source>
        <dbReference type="ARBA" id="ARBA00039098"/>
    </source>
</evidence>
<evidence type="ECO:0000256" key="4">
    <source>
        <dbReference type="ARBA" id="ARBA00022475"/>
    </source>
</evidence>
<dbReference type="Gene3D" id="3.40.50.300">
    <property type="entry name" value="P-loop containing nucleotide triphosphate hydrolases"/>
    <property type="match status" value="1"/>
</dbReference>
<comment type="caution">
    <text evidence="18">The sequence shown here is derived from an EMBL/GenBank/DDBJ whole genome shotgun (WGS) entry which is preliminary data.</text>
</comment>
<evidence type="ECO:0000256" key="10">
    <source>
        <dbReference type="ARBA" id="ARBA00023112"/>
    </source>
</evidence>
<keyword evidence="4" id="KW-1003">Cell membrane</keyword>
<dbReference type="AlphaFoldDB" id="A0A921IQ33"/>
<dbReference type="GO" id="GO:0015413">
    <property type="term" value="F:ABC-type nickel transporter activity"/>
    <property type="evidence" value="ECO:0007669"/>
    <property type="project" value="UniProtKB-EC"/>
</dbReference>
<evidence type="ECO:0000313" key="18">
    <source>
        <dbReference type="EMBL" id="HJG29858.1"/>
    </source>
</evidence>
<keyword evidence="3" id="KW-0813">Transport</keyword>
<evidence type="ECO:0000256" key="3">
    <source>
        <dbReference type="ARBA" id="ARBA00022448"/>
    </source>
</evidence>
<sequence length="318" mass="35102">MIERAELPAMPHGPHVDAERHHHHSHAARSRHPGNHHLLTVEDLTVSFSMYDESRPYFRAERVMREQLHHLSLSVHEGEVVAVVGASGSGKTLLADAILGLYEPNARVSGRIWFDGEAMDVSSLARLRGHGISLVPQSVKHLDPLMRIGRQVVGVCAKSERARREQRMRELFAAYGLAPEVERMYPHELSGGMARRVLLMCALMDEPRLIVADEPTPGLDLELAVHALGDLRLFADRGGGVVLITHDIDLALSVADRVAVFRDGTIVEETASSSFDDPDLLGHPFSRALWHAMPQHGFTAPCDRGSAKDFDSGREGTR</sequence>
<feature type="region of interest" description="Disordered" evidence="16">
    <location>
        <begin position="1"/>
        <end position="36"/>
    </location>
</feature>
<evidence type="ECO:0000256" key="16">
    <source>
        <dbReference type="SAM" id="MobiDB-lite"/>
    </source>
</evidence>
<keyword evidence="9" id="KW-0406">Ion transport</keyword>
<dbReference type="InterPro" id="IPR050388">
    <property type="entry name" value="ABC_Ni/Peptide_Import"/>
</dbReference>